<dbReference type="RefSeq" id="WP_279242061.1">
    <property type="nucleotide sequence ID" value="NZ_CP036501.1"/>
</dbReference>
<accession>A0ABY6Q349</accession>
<proteinExistence type="predicted"/>
<sequence length="112" mass="12778">MTNVLEFPSREKQAYQFLTEQLSTLLRDKGADQELIDHATLLLNKVYGELEDADFSFSVDLPSDIAIDEAERLQQQIGSGIEALRKHHHSLTLKLAAKLLLTELRLYQQARN</sequence>
<protein>
    <submittedName>
        <fullName evidence="1">Uncharacterized protein</fullName>
    </submittedName>
</protein>
<name>A0ABY6Q349_9GAMM</name>
<gene>
    <name evidence="1" type="ORF">E0F26_00390</name>
</gene>
<reference evidence="1 2" key="1">
    <citation type="submission" date="2019-02" db="EMBL/GenBank/DDBJ databases">
        <title>Halieaceae_genomes.</title>
        <authorList>
            <person name="Li S.-H."/>
        </authorList>
    </citation>
    <scope>NUCLEOTIDE SEQUENCE [LARGE SCALE GENOMIC DNA]</scope>
    <source>
        <strain evidence="1 2">JH123</strain>
    </source>
</reference>
<evidence type="ECO:0000313" key="2">
    <source>
        <dbReference type="Proteomes" id="UP001317963"/>
    </source>
</evidence>
<organism evidence="1 2">
    <name type="scientific">Candidatus Paraluminiphilus aquimaris</name>
    <dbReference type="NCBI Taxonomy" id="2518994"/>
    <lineage>
        <taxon>Bacteria</taxon>
        <taxon>Pseudomonadati</taxon>
        <taxon>Pseudomonadota</taxon>
        <taxon>Gammaproteobacteria</taxon>
        <taxon>Cellvibrionales</taxon>
        <taxon>Halieaceae</taxon>
        <taxon>Candidatus Paraluminiphilus</taxon>
    </lineage>
</organism>
<keyword evidence="2" id="KW-1185">Reference proteome</keyword>
<dbReference type="Proteomes" id="UP001317963">
    <property type="component" value="Chromosome"/>
</dbReference>
<dbReference type="EMBL" id="CP036501">
    <property type="protein sequence ID" value="UZP73283.1"/>
    <property type="molecule type" value="Genomic_DNA"/>
</dbReference>
<evidence type="ECO:0000313" key="1">
    <source>
        <dbReference type="EMBL" id="UZP73283.1"/>
    </source>
</evidence>